<dbReference type="InterPro" id="IPR003343">
    <property type="entry name" value="Big_2"/>
</dbReference>
<dbReference type="Gene3D" id="2.70.98.70">
    <property type="match status" value="1"/>
</dbReference>
<dbReference type="Gene3D" id="2.60.120.260">
    <property type="entry name" value="Galactose-binding domain-like"/>
    <property type="match status" value="5"/>
</dbReference>
<organism evidence="5 6">
    <name type="scientific">Paenibacillus plantarum</name>
    <dbReference type="NCBI Taxonomy" id="2654975"/>
    <lineage>
        <taxon>Bacteria</taxon>
        <taxon>Bacillati</taxon>
        <taxon>Bacillota</taxon>
        <taxon>Bacilli</taxon>
        <taxon>Bacillales</taxon>
        <taxon>Paenibacillaceae</taxon>
        <taxon>Paenibacillus</taxon>
    </lineage>
</organism>
<dbReference type="SUPFAM" id="SSF49785">
    <property type="entry name" value="Galactose-binding domain-like"/>
    <property type="match status" value="1"/>
</dbReference>
<dbReference type="Proteomes" id="UP000653578">
    <property type="component" value="Unassembled WGS sequence"/>
</dbReference>
<dbReference type="Pfam" id="PF02368">
    <property type="entry name" value="Big_2"/>
    <property type="match status" value="1"/>
</dbReference>
<name>A0ABX1XH86_9BACL</name>
<feature type="chain" id="PRO_5046561323" description="Heparinase II/III-like protein" evidence="2">
    <location>
        <begin position="30"/>
        <end position="1922"/>
    </location>
</feature>
<dbReference type="PANTHER" id="PTHR38045">
    <property type="entry name" value="CHROMOSOME 1, WHOLE GENOME SHOTGUN SEQUENCE"/>
    <property type="match status" value="1"/>
</dbReference>
<evidence type="ECO:0000256" key="1">
    <source>
        <dbReference type="ARBA" id="ARBA00004196"/>
    </source>
</evidence>
<evidence type="ECO:0000256" key="2">
    <source>
        <dbReference type="SAM" id="SignalP"/>
    </source>
</evidence>
<dbReference type="InterPro" id="IPR008929">
    <property type="entry name" value="Chondroitin_lyas"/>
</dbReference>
<comment type="caution">
    <text evidence="5">The sequence shown here is derived from an EMBL/GenBank/DDBJ whole genome shotgun (WGS) entry which is preliminary data.</text>
</comment>
<evidence type="ECO:0000259" key="3">
    <source>
        <dbReference type="Pfam" id="PF02368"/>
    </source>
</evidence>
<keyword evidence="6" id="KW-1185">Reference proteome</keyword>
<evidence type="ECO:0000313" key="5">
    <source>
        <dbReference type="EMBL" id="NOU67366.1"/>
    </source>
</evidence>
<dbReference type="RefSeq" id="WP_171634081.1">
    <property type="nucleotide sequence ID" value="NZ_WHNY01000067.1"/>
</dbReference>
<dbReference type="Gene3D" id="2.60.40.1080">
    <property type="match status" value="1"/>
</dbReference>
<feature type="domain" description="BIG2" evidence="3">
    <location>
        <begin position="1518"/>
        <end position="1558"/>
    </location>
</feature>
<dbReference type="SUPFAM" id="SSF48230">
    <property type="entry name" value="Chondroitin AC/alginate lyase"/>
    <property type="match status" value="1"/>
</dbReference>
<gene>
    <name evidence="5" type="ORF">GC096_25305</name>
</gene>
<dbReference type="InterPro" id="IPR008964">
    <property type="entry name" value="Invasin/intimin_cell_adhesion"/>
</dbReference>
<dbReference type="InterPro" id="IPR008979">
    <property type="entry name" value="Galactose-bd-like_sf"/>
</dbReference>
<comment type="subcellular location">
    <subcellularLocation>
        <location evidence="1">Cell envelope</location>
    </subcellularLocation>
</comment>
<feature type="signal peptide" evidence="2">
    <location>
        <begin position="1"/>
        <end position="29"/>
    </location>
</feature>
<feature type="domain" description="Heparinase II/III-like C-terminal" evidence="4">
    <location>
        <begin position="1130"/>
        <end position="1284"/>
    </location>
</feature>
<evidence type="ECO:0000313" key="6">
    <source>
        <dbReference type="Proteomes" id="UP000653578"/>
    </source>
</evidence>
<dbReference type="PANTHER" id="PTHR38045:SF1">
    <property type="entry name" value="HEPARINASE II_III-LIKE PROTEIN"/>
    <property type="match status" value="1"/>
</dbReference>
<dbReference type="EMBL" id="WHNY01000067">
    <property type="protein sequence ID" value="NOU67366.1"/>
    <property type="molecule type" value="Genomic_DNA"/>
</dbReference>
<proteinExistence type="predicted"/>
<dbReference type="SUPFAM" id="SSF49373">
    <property type="entry name" value="Invasin/intimin cell-adhesion fragments"/>
    <property type="match status" value="1"/>
</dbReference>
<dbReference type="Gene3D" id="1.50.10.100">
    <property type="entry name" value="Chondroitin AC/alginate lyase"/>
    <property type="match status" value="1"/>
</dbReference>
<accession>A0ABX1XH86</accession>
<reference evidence="5 6" key="1">
    <citation type="submission" date="2019-10" db="EMBL/GenBank/DDBJ databases">
        <title>Description of Paenibacillus humi sp. nov.</title>
        <authorList>
            <person name="Carlier A."/>
            <person name="Qi S."/>
        </authorList>
    </citation>
    <scope>NUCLEOTIDE SEQUENCE [LARGE SCALE GENOMIC DNA]</scope>
    <source>
        <strain evidence="5 6">LMG 31461</strain>
    </source>
</reference>
<dbReference type="InterPro" id="IPR012480">
    <property type="entry name" value="Hepar_II_III_C"/>
</dbReference>
<protein>
    <recommendedName>
        <fullName evidence="7">Heparinase II/III-like protein</fullName>
    </recommendedName>
</protein>
<evidence type="ECO:0008006" key="7">
    <source>
        <dbReference type="Google" id="ProtNLM"/>
    </source>
</evidence>
<keyword evidence="2" id="KW-0732">Signal</keyword>
<sequence>MKRRRINKTLISILLVCMLFTLSPLPAQFGGIPLASADSLPSNLVSNSGFEDDLDANGQPDNWVLSNVGVTSASVTLDTYYAIEGSKSAKVTFTANSLAETHYAQMLSTPIPVKKSTAYTVSFQTGFSGALSAVNARVVWYDENGAYIAGNDLIIWNQTVNNNSSAFSGWKYKAAGTPNSPINATTARIQLRFENAASDSGIIYLDDVNLVEGNEERLGNILPNADFERDAAGDTVPDNWTVTKTIGSATAALSDEQVLEGNKSLKFNIPSGTKALNSYVKIKSAYVKSIQESETYLYRAYLNYLGSNMNNEVDIRVLWYSTADLVNPLRADHIYQMTLVYNDPVNHAGWKMFESNLIPPASADRAIFEVAVTSKSTTAAGTFYVDNMYFGKNKLMNPSFEYEDVVDNATMANMPDGKIDGWEFADLDQNAASLTVDATYAKDGKFSGKLSIPAGSPTTDQAYAELKSGKRPIDSSQTMLAKLSFNLRGKLHRIHSQILFFDTAGTQIAAKDIWDETILYDSAVLSGWFNKNLTVIPPANATAAQIAIRVYTPSSLSNEGAVYVDNAYLGKNETYSLIANNNVEDILDPMWIRTMNSEQYWKLKHNVNNTAGNFGISRETSELMVWYKQTAGTYNEVLYQREFNLDVQGIYDRVIIDTSGAGGKEIIMRVNYIDTSGMPETVESIKEITDGKYKEVPLDLVNPKMLTSIELGIRDRAGAVEIHDEIAGANFHWIMLKKPGMETKPNHSQTPMKSTIDDLLTIGIPHGLLFSRSDVATLRNRIKTGVDKDIFDQVQKQADAYLSYVPENDIDGYLPPSDTAKGNYSRDGNDIPLGWPDKITKLSYAYVMTGNLAYADMARRILLTMADTPEWTQSFMYRRTEKPNPDGRWSPFNEAQAVVAASLGYDWIYNTLTDEERTLIRNAIRDKGVKYLDAFVNTQTFWQTNNQGLDFNGALAVGAIVINDTAKIAKAKTNLETVINNYYKPDGDTDEGMNYWIYSTSSAIFGAEVLSRYNPSWTSGLKTDGLKRSIEFVLHNISIGSDKPLQTLNFNDGNTLYMNANHIADYYASQQFQNPYDKWVWQIGTNENELFVSVSGNPVFNLIFSNQTEASYPQLPLYVNFDGNTAKAGTGYMFMRSGWEQGDDIMLGFAGGQWPAGHYHLDRNSFILEGYGAKFIQDRGRTLFSDPSYADYIRTASHNTISLNGEDQIWKKSGSAAQVEREFASPLFDFYSSEAKDAYNTGAVQKMSSFKRNIVYARPDIFFIVDEVTPTAASTIQYNLHTRQPRSVNGNMITFTDFATNSSLEMGIVLPASGSYSLMPEQQIKGDSGNTNLYDFQMYTPTARLNEKFFTVYRPKRSGEQGMTINQIDADVREINVPGGAYTTAYGNTITTHVNTDAKFALMYKKETDNYVSTVGLMKGSRLAYKGVQLISANVVSDISVEWKPDHTVSGKIKTDGAGTVTLISPYDGMTQYQFTFTEAGEQIISNTLRTVNAGKKSETLKIGFTRQISLQGRLYDGTPSDLSTASKTFTSSNVNIATVSSSGLVTGLSEGTAEITAEVTLSGVTRVVSVKVTVTPLVIGNLIVNGGLDTNSNNWDIANYNAAAITMDNVTHHGGTGSLKLSIANASGGAFMNTHVTSTRFDIKENGLYEAKFWYKIAAATVATATNVNKLTGKVYWYDKDGYRIGGQNDILIDRNATAPQSTGWLQAHAKVVAPAGAVSGKLTVFLWTDMKNAIDLWLDDMEVTFEGQGLLATQSFEIDTDQNGVANNWSGLYTNGAYSNVSFSKDDVAKADGDYSQKYTFSGTNLDNTIVYLNSDIFAINPNSTYRFRGQEQHSGKLYKQAAYVIWYNSGNQEVGTRSLLYDDNVSYNSSTPSGWVQKEANAIAPPQGVGAVKARIQLRTLTKTGDSGSAWYDDIYFGE</sequence>
<dbReference type="Pfam" id="PF07940">
    <property type="entry name" value="Hepar_II_III_C"/>
    <property type="match status" value="1"/>
</dbReference>
<evidence type="ECO:0000259" key="4">
    <source>
        <dbReference type="Pfam" id="PF07940"/>
    </source>
</evidence>